<dbReference type="InterPro" id="IPR009057">
    <property type="entry name" value="Homeodomain-like_sf"/>
</dbReference>
<dbReference type="SUPFAM" id="SSF46689">
    <property type="entry name" value="Homeodomain-like"/>
    <property type="match status" value="1"/>
</dbReference>
<evidence type="ECO:0000256" key="1">
    <source>
        <dbReference type="ARBA" id="ARBA00023125"/>
    </source>
</evidence>
<proteinExistence type="predicted"/>
<dbReference type="RefSeq" id="WP_048898657.1">
    <property type="nucleotide sequence ID" value="NZ_AP024852.1"/>
</dbReference>
<organism evidence="4 5">
    <name type="scientific">Photobacterium swingsii</name>
    <dbReference type="NCBI Taxonomy" id="680026"/>
    <lineage>
        <taxon>Bacteria</taxon>
        <taxon>Pseudomonadati</taxon>
        <taxon>Pseudomonadota</taxon>
        <taxon>Gammaproteobacteria</taxon>
        <taxon>Vibrionales</taxon>
        <taxon>Vibrionaceae</taxon>
        <taxon>Photobacterium</taxon>
    </lineage>
</organism>
<evidence type="ECO:0000256" key="2">
    <source>
        <dbReference type="PROSITE-ProRule" id="PRU00335"/>
    </source>
</evidence>
<dbReference type="Pfam" id="PF00440">
    <property type="entry name" value="TetR_N"/>
    <property type="match status" value="1"/>
</dbReference>
<protein>
    <submittedName>
        <fullName evidence="4">TetR/AcrR family transcriptional regulator</fullName>
    </submittedName>
</protein>
<reference evidence="4 5" key="1">
    <citation type="submission" date="2018-01" db="EMBL/GenBank/DDBJ databases">
        <title>Whole genome sequencing of Histamine producing bacteria.</title>
        <authorList>
            <person name="Butler K."/>
        </authorList>
    </citation>
    <scope>NUCLEOTIDE SEQUENCE [LARGE SCALE GENOMIC DNA]</scope>
    <source>
        <strain evidence="4 5">DSM 24669</strain>
    </source>
</reference>
<dbReference type="AlphaFoldDB" id="A0A0J8VC44"/>
<dbReference type="PROSITE" id="PS50977">
    <property type="entry name" value="HTH_TETR_2"/>
    <property type="match status" value="1"/>
</dbReference>
<evidence type="ECO:0000313" key="4">
    <source>
        <dbReference type="EMBL" id="PSW26637.1"/>
    </source>
</evidence>
<feature type="domain" description="HTH tetR-type" evidence="3">
    <location>
        <begin position="5"/>
        <end position="65"/>
    </location>
</feature>
<dbReference type="GO" id="GO:0003677">
    <property type="term" value="F:DNA binding"/>
    <property type="evidence" value="ECO:0007669"/>
    <property type="project" value="UniProtKB-UniRule"/>
</dbReference>
<accession>A0A0J8VC44</accession>
<dbReference type="InterPro" id="IPR050624">
    <property type="entry name" value="HTH-type_Tx_Regulator"/>
</dbReference>
<dbReference type="Gene3D" id="1.10.357.10">
    <property type="entry name" value="Tetracycline Repressor, domain 2"/>
    <property type="match status" value="1"/>
</dbReference>
<evidence type="ECO:0000313" key="5">
    <source>
        <dbReference type="Proteomes" id="UP000240481"/>
    </source>
</evidence>
<keyword evidence="1 2" id="KW-0238">DNA-binding</keyword>
<dbReference type="EMBL" id="PYLZ01000001">
    <property type="protein sequence ID" value="PSW26637.1"/>
    <property type="molecule type" value="Genomic_DNA"/>
</dbReference>
<evidence type="ECO:0000259" key="3">
    <source>
        <dbReference type="PROSITE" id="PS50977"/>
    </source>
</evidence>
<gene>
    <name evidence="4" type="ORF">C9I94_01245</name>
</gene>
<dbReference type="STRING" id="680026.AB733_10110"/>
<name>A0A0J8VC44_9GAMM</name>
<dbReference type="OrthoDB" id="8961953at2"/>
<comment type="caution">
    <text evidence="4">The sequence shown here is derived from an EMBL/GenBank/DDBJ whole genome shotgun (WGS) entry which is preliminary data.</text>
</comment>
<dbReference type="InterPro" id="IPR001647">
    <property type="entry name" value="HTH_TetR"/>
</dbReference>
<dbReference type="PANTHER" id="PTHR43479">
    <property type="entry name" value="ACREF/ENVCD OPERON REPRESSOR-RELATED"/>
    <property type="match status" value="1"/>
</dbReference>
<dbReference type="PANTHER" id="PTHR43479:SF11">
    <property type="entry name" value="ACREF_ENVCD OPERON REPRESSOR-RELATED"/>
    <property type="match status" value="1"/>
</dbReference>
<keyword evidence="5" id="KW-1185">Reference proteome</keyword>
<dbReference type="Proteomes" id="UP000240481">
    <property type="component" value="Unassembled WGS sequence"/>
</dbReference>
<feature type="DNA-binding region" description="H-T-H motif" evidence="2">
    <location>
        <begin position="28"/>
        <end position="47"/>
    </location>
</feature>
<sequence length="188" mass="21881">MLSEAKTRKKILSNATDLFAHNPYGKVTIRKIAQSANVSPSLVIYYFISKENLYCQIFEEFFPELECMIKKLKKESNLTLSMIVNNYIEAWRVNSLIPVIIHRELLSLDHTEAKSRLINKLLMPHKKKLMSLLSSITECNPYNEKYYYMLVMSLSTYPFISEHISNEKNIDLSFLQNVYESVLPQAVC</sequence>